<proteinExistence type="predicted"/>
<dbReference type="Proteomes" id="UP000095283">
    <property type="component" value="Unplaced"/>
</dbReference>
<evidence type="ECO:0000313" key="1">
    <source>
        <dbReference type="Proteomes" id="UP000095283"/>
    </source>
</evidence>
<protein>
    <submittedName>
        <fullName evidence="2">Transcriptional regulator</fullName>
    </submittedName>
</protein>
<organism evidence="1 2">
    <name type="scientific">Heterorhabditis bacteriophora</name>
    <name type="common">Entomopathogenic nematode worm</name>
    <dbReference type="NCBI Taxonomy" id="37862"/>
    <lineage>
        <taxon>Eukaryota</taxon>
        <taxon>Metazoa</taxon>
        <taxon>Ecdysozoa</taxon>
        <taxon>Nematoda</taxon>
        <taxon>Chromadorea</taxon>
        <taxon>Rhabditida</taxon>
        <taxon>Rhabditina</taxon>
        <taxon>Rhabditomorpha</taxon>
        <taxon>Strongyloidea</taxon>
        <taxon>Heterorhabditidae</taxon>
        <taxon>Heterorhabditis</taxon>
    </lineage>
</organism>
<keyword evidence="1" id="KW-1185">Reference proteome</keyword>
<sequence>MNIWKLNSQLENQFILMEEKILFALDPVLTALTEQIDLYASPAFFSLVGTCREYTIAYAVFGDSSC</sequence>
<name>A0A1I7X0I8_HETBA</name>
<reference evidence="2" key="1">
    <citation type="submission" date="2016-11" db="UniProtKB">
        <authorList>
            <consortium name="WormBaseParasite"/>
        </authorList>
    </citation>
    <scope>IDENTIFICATION</scope>
</reference>
<dbReference type="WBParaSite" id="Hba_10945">
    <property type="protein sequence ID" value="Hba_10945"/>
    <property type="gene ID" value="Hba_10945"/>
</dbReference>
<evidence type="ECO:0000313" key="2">
    <source>
        <dbReference type="WBParaSite" id="Hba_10945"/>
    </source>
</evidence>
<dbReference type="AlphaFoldDB" id="A0A1I7X0I8"/>
<accession>A0A1I7X0I8</accession>